<dbReference type="AlphaFoldDB" id="A0AAV5N3L0"/>
<evidence type="ECO:0008006" key="3">
    <source>
        <dbReference type="Google" id="ProtNLM"/>
    </source>
</evidence>
<comment type="caution">
    <text evidence="1">The sequence shown here is derived from an EMBL/GenBank/DDBJ whole genome shotgun (WGS) entry which is preliminary data.</text>
</comment>
<dbReference type="Pfam" id="PF02413">
    <property type="entry name" value="Caudo_TAP"/>
    <property type="match status" value="1"/>
</dbReference>
<dbReference type="Proteomes" id="UP001058124">
    <property type="component" value="Unassembled WGS sequence"/>
</dbReference>
<dbReference type="EMBL" id="BRLH01000005">
    <property type="protein sequence ID" value="GKX56362.1"/>
    <property type="molecule type" value="Genomic_DNA"/>
</dbReference>
<reference evidence="1" key="1">
    <citation type="submission" date="2022-06" db="EMBL/GenBank/DDBJ databases">
        <title>Draft genome sequences of Leminorella grimontii str. JCM5902.</title>
        <authorList>
            <person name="Wakabayashi Y."/>
            <person name="Kojima K."/>
        </authorList>
    </citation>
    <scope>NUCLEOTIDE SEQUENCE</scope>
    <source>
        <strain evidence="1">JCM 5902</strain>
    </source>
</reference>
<keyword evidence="2" id="KW-1185">Reference proteome</keyword>
<name>A0AAV5N3L0_9GAMM</name>
<sequence length="128" mass="13968">MKYAIVNGQGIVENVVIADDTSAFDITGLYVVEVDAAGPGWIYQDGKFSPPPEPELTGAELHVAAEGEKLARLQAANVIIAMLADAVEFSMATPAEHQRYDEWRRYRVLLTRVDTAAVPVNWPLSPAE</sequence>
<evidence type="ECO:0000313" key="1">
    <source>
        <dbReference type="EMBL" id="GKX56362.1"/>
    </source>
</evidence>
<protein>
    <recommendedName>
        <fullName evidence="3">Tail fiber assembly protein</fullName>
    </recommendedName>
</protein>
<organism evidence="1 2">
    <name type="scientific">Leminorella grimontii</name>
    <dbReference type="NCBI Taxonomy" id="82981"/>
    <lineage>
        <taxon>Bacteria</taxon>
        <taxon>Pseudomonadati</taxon>
        <taxon>Pseudomonadota</taxon>
        <taxon>Gammaproteobacteria</taxon>
        <taxon>Enterobacterales</taxon>
        <taxon>Budviciaceae</taxon>
        <taxon>Leminorella</taxon>
    </lineage>
</organism>
<accession>A0AAV5N3L0</accession>
<evidence type="ECO:0000313" key="2">
    <source>
        <dbReference type="Proteomes" id="UP001058124"/>
    </source>
</evidence>
<dbReference type="InterPro" id="IPR003458">
    <property type="entry name" value="Phage_T4_Gp38_tail_assem"/>
</dbReference>
<proteinExistence type="predicted"/>
<gene>
    <name evidence="1" type="ORF">SOASR030_24740</name>
</gene>
<dbReference type="RefSeq" id="WP_051155694.1">
    <property type="nucleotide sequence ID" value="NZ_BRLH01000005.1"/>
</dbReference>